<evidence type="ECO:0000313" key="1">
    <source>
        <dbReference type="EMBL" id="EFE24731.1"/>
    </source>
</evidence>
<name>D4F0M6_EDWTA</name>
<protein>
    <submittedName>
        <fullName evidence="1">Uncharacterized protein</fullName>
    </submittedName>
</protein>
<dbReference type="AlphaFoldDB" id="D4F0M6"/>
<dbReference type="Proteomes" id="UP000003692">
    <property type="component" value="Unassembled WGS sequence"/>
</dbReference>
<dbReference type="EMBL" id="ADGK01000011">
    <property type="protein sequence ID" value="EFE24731.1"/>
    <property type="molecule type" value="Genomic_DNA"/>
</dbReference>
<organism evidence="1 2">
    <name type="scientific">Edwardsiella tarda ATCC 23685</name>
    <dbReference type="NCBI Taxonomy" id="500638"/>
    <lineage>
        <taxon>Bacteria</taxon>
        <taxon>Pseudomonadati</taxon>
        <taxon>Pseudomonadota</taxon>
        <taxon>Gammaproteobacteria</taxon>
        <taxon>Enterobacterales</taxon>
        <taxon>Hafniaceae</taxon>
        <taxon>Edwardsiella</taxon>
    </lineage>
</organism>
<dbReference type="HOGENOM" id="CLU_3167446_0_0_6"/>
<proteinExistence type="predicted"/>
<evidence type="ECO:0000313" key="2">
    <source>
        <dbReference type="Proteomes" id="UP000003692"/>
    </source>
</evidence>
<gene>
    <name evidence="1" type="ORF">EDWATA_00254</name>
</gene>
<sequence length="47" mass="4802">MESSLVPLPRLARSTVSVSGGGVLLAVTRRGGVRQADPSPRLTADAV</sequence>
<comment type="caution">
    <text evidence="1">The sequence shown here is derived from an EMBL/GenBank/DDBJ whole genome shotgun (WGS) entry which is preliminary data.</text>
</comment>
<accession>D4F0M6</accession>
<reference evidence="1 2" key="1">
    <citation type="submission" date="2010-02" db="EMBL/GenBank/DDBJ databases">
        <authorList>
            <person name="Weinstock G."/>
            <person name="Sodergren E."/>
            <person name="Clifton S."/>
            <person name="Fulton L."/>
            <person name="Fulton B."/>
            <person name="Courtney L."/>
            <person name="Fronick C."/>
            <person name="Harrison M."/>
            <person name="Strong C."/>
            <person name="Farmer C."/>
            <person name="Delahaunty K."/>
            <person name="Markovic C."/>
            <person name="Hall O."/>
            <person name="Minx P."/>
            <person name="Tomlinson C."/>
            <person name="Mitreva M."/>
            <person name="Nelson J."/>
            <person name="Hou S."/>
            <person name="Wollam A."/>
            <person name="Pepin K.H."/>
            <person name="Johnson M."/>
            <person name="Bhonagiri V."/>
            <person name="Zhang X."/>
            <person name="Suruliraj S."/>
            <person name="Warren W."/>
            <person name="Chinwalla A."/>
            <person name="Mardis E.R."/>
            <person name="Wilson R.K."/>
        </authorList>
    </citation>
    <scope>NUCLEOTIDE SEQUENCE [LARGE SCALE GENOMIC DNA]</scope>
    <source>
        <strain evidence="1 2">ATCC 23685</strain>
    </source>
</reference>